<organism evidence="2 3">
    <name type="scientific">Allochromatium tepidum</name>
    <dbReference type="NCBI Taxonomy" id="553982"/>
    <lineage>
        <taxon>Bacteria</taxon>
        <taxon>Pseudomonadati</taxon>
        <taxon>Pseudomonadota</taxon>
        <taxon>Gammaproteobacteria</taxon>
        <taxon>Chromatiales</taxon>
        <taxon>Chromatiaceae</taxon>
        <taxon>Allochromatium</taxon>
    </lineage>
</organism>
<feature type="signal peptide" evidence="1">
    <location>
        <begin position="1"/>
        <end position="21"/>
    </location>
</feature>
<sequence length="534" mass="58499">MKSLMHPVAGLALLLPIAVNAATLGGYPPEETCRADRESSFNSGYSQGYSAGEANGFQLGHQAGHDYGIRTCVAEPLQFGVTLASVIPAASYGETEPNDNFISADPLVRGVNFWGQLYGLADQDWFYTETTAPNQNILVTFSVPYWIDGVNLLAGLPAVWNISVRDAAGNILANYNTNVMGAIDSYDKDRETYYSMTYSVTAGLTGTYYIVVKPADGTLTTVPATNATIYPYSVAVVVQDSPLPGQQPIVGFYDTEVEPNDVPSRANPLANGVTMYGLINLTFQNVDTQEDEWAQGEDDDWYVYKSQGNEIVTLSFCAKEKCGAGNWFFEVYDQNEVEKWPNAKPLLAFNTDNSVSVPETFRIGLKDPGYYFARVNHKRLFTTKCVGYQFVDIELGFTGDRCSCEVVDGAKDISAAGNFCYVPTDMCSRPGNNLLCKKSTDSCVYGVDPGCLYNTNDPPGCVTTAPQEDQKLCNTYQTLARCGCAVYSGEIEIDKTKAYTGPYNFTWHGTQLPPSTIDTDAYEDFLNRPNPYTP</sequence>
<protein>
    <submittedName>
        <fullName evidence="2">Uncharacterized protein</fullName>
    </submittedName>
</protein>
<proteinExistence type="predicted"/>
<evidence type="ECO:0000313" key="2">
    <source>
        <dbReference type="EMBL" id="BCU07747.1"/>
    </source>
</evidence>
<dbReference type="Gene3D" id="2.60.120.380">
    <property type="match status" value="2"/>
</dbReference>
<keyword evidence="1" id="KW-0732">Signal</keyword>
<evidence type="ECO:0000256" key="1">
    <source>
        <dbReference type="SAM" id="SignalP"/>
    </source>
</evidence>
<keyword evidence="3" id="KW-1185">Reference proteome</keyword>
<evidence type="ECO:0000313" key="3">
    <source>
        <dbReference type="Proteomes" id="UP000680679"/>
    </source>
</evidence>
<reference evidence="2 3" key="1">
    <citation type="submission" date="2021-04" db="EMBL/GenBank/DDBJ databases">
        <title>Complete genome sequencing of Allochromatium tepidum strain NZ.</title>
        <authorList>
            <person name="Tsukatani Y."/>
            <person name="Mori H."/>
        </authorList>
    </citation>
    <scope>NUCLEOTIDE SEQUENCE [LARGE SCALE GENOMIC DNA]</scope>
    <source>
        <strain evidence="2 3">NZ</strain>
    </source>
</reference>
<accession>A0ABM7QPF8</accession>
<dbReference type="Proteomes" id="UP000680679">
    <property type="component" value="Chromosome"/>
</dbReference>
<feature type="chain" id="PRO_5045551867" evidence="1">
    <location>
        <begin position="22"/>
        <end position="534"/>
    </location>
</feature>
<dbReference type="RefSeq" id="WP_213378822.1">
    <property type="nucleotide sequence ID" value="NZ_AP024563.1"/>
</dbReference>
<dbReference type="EMBL" id="AP024563">
    <property type="protein sequence ID" value="BCU07747.1"/>
    <property type="molecule type" value="Genomic_DNA"/>
</dbReference>
<gene>
    <name evidence="2" type="ORF">Atep_24240</name>
</gene>
<name>A0ABM7QPF8_9GAMM</name>